<feature type="transmembrane region" description="Helical" evidence="9">
    <location>
        <begin position="308"/>
        <end position="330"/>
    </location>
</feature>
<keyword evidence="9" id="KW-0472">Membrane</keyword>
<evidence type="ECO:0000256" key="6">
    <source>
        <dbReference type="ARBA" id="ARBA00022777"/>
    </source>
</evidence>
<evidence type="ECO:0000256" key="2">
    <source>
        <dbReference type="ARBA" id="ARBA00012438"/>
    </source>
</evidence>
<dbReference type="Gene3D" id="3.30.565.10">
    <property type="entry name" value="Histidine kinase-like ATPase, C-terminal domain"/>
    <property type="match status" value="1"/>
</dbReference>
<proteinExistence type="predicted"/>
<dbReference type="Proteomes" id="UP001524502">
    <property type="component" value="Unassembled WGS sequence"/>
</dbReference>
<dbReference type="EMBL" id="JANFXK010000007">
    <property type="protein sequence ID" value="MCQ4636641.1"/>
    <property type="molecule type" value="Genomic_DNA"/>
</dbReference>
<evidence type="ECO:0000256" key="8">
    <source>
        <dbReference type="ARBA" id="ARBA00023012"/>
    </source>
</evidence>
<keyword evidence="5" id="KW-0547">Nucleotide-binding</keyword>
<dbReference type="CDD" id="cd12912">
    <property type="entry name" value="PDC2_MCP_like"/>
    <property type="match status" value="1"/>
</dbReference>
<name>A0ABT1RNZ5_9FIRM</name>
<dbReference type="InterPro" id="IPR004358">
    <property type="entry name" value="Sig_transdc_His_kin-like_C"/>
</dbReference>
<accession>A0ABT1RNZ5</accession>
<protein>
    <recommendedName>
        <fullName evidence="2">histidine kinase</fullName>
        <ecNumber evidence="2">2.7.13.3</ecNumber>
    </recommendedName>
</protein>
<keyword evidence="8" id="KW-0902">Two-component regulatory system</keyword>
<keyword evidence="12" id="KW-1185">Reference proteome</keyword>
<keyword evidence="7" id="KW-0067">ATP-binding</keyword>
<keyword evidence="3" id="KW-0597">Phosphoprotein</keyword>
<keyword evidence="9" id="KW-1133">Transmembrane helix</keyword>
<reference evidence="11 12" key="1">
    <citation type="submission" date="2022-06" db="EMBL/GenBank/DDBJ databases">
        <title>Isolation of gut microbiota from human fecal samples.</title>
        <authorList>
            <person name="Pamer E.G."/>
            <person name="Barat B."/>
            <person name="Waligurski E."/>
            <person name="Medina S."/>
            <person name="Paddock L."/>
            <person name="Mostad J."/>
        </authorList>
    </citation>
    <scope>NUCLEOTIDE SEQUENCE [LARGE SCALE GENOMIC DNA]</scope>
    <source>
        <strain evidence="11 12">SL.3.17</strain>
    </source>
</reference>
<evidence type="ECO:0000259" key="10">
    <source>
        <dbReference type="PROSITE" id="PS50109"/>
    </source>
</evidence>
<dbReference type="InterPro" id="IPR005467">
    <property type="entry name" value="His_kinase_dom"/>
</dbReference>
<evidence type="ECO:0000256" key="3">
    <source>
        <dbReference type="ARBA" id="ARBA00022553"/>
    </source>
</evidence>
<dbReference type="InterPro" id="IPR036890">
    <property type="entry name" value="HATPase_C_sf"/>
</dbReference>
<evidence type="ECO:0000256" key="7">
    <source>
        <dbReference type="ARBA" id="ARBA00022840"/>
    </source>
</evidence>
<organism evidence="11 12">
    <name type="scientific">Anaerovorax odorimutans</name>
    <dbReference type="NCBI Taxonomy" id="109327"/>
    <lineage>
        <taxon>Bacteria</taxon>
        <taxon>Bacillati</taxon>
        <taxon>Bacillota</taxon>
        <taxon>Clostridia</taxon>
        <taxon>Peptostreptococcales</taxon>
        <taxon>Anaerovoracaceae</taxon>
        <taxon>Anaerovorax</taxon>
    </lineage>
</organism>
<evidence type="ECO:0000313" key="11">
    <source>
        <dbReference type="EMBL" id="MCQ4636641.1"/>
    </source>
</evidence>
<dbReference type="Gene3D" id="1.10.287.130">
    <property type="match status" value="1"/>
</dbReference>
<evidence type="ECO:0000256" key="4">
    <source>
        <dbReference type="ARBA" id="ARBA00022679"/>
    </source>
</evidence>
<dbReference type="Gene3D" id="3.30.450.20">
    <property type="entry name" value="PAS domain"/>
    <property type="match status" value="1"/>
</dbReference>
<dbReference type="Pfam" id="PF02518">
    <property type="entry name" value="HATPase_c"/>
    <property type="match status" value="1"/>
</dbReference>
<evidence type="ECO:0000313" key="12">
    <source>
        <dbReference type="Proteomes" id="UP001524502"/>
    </source>
</evidence>
<dbReference type="PRINTS" id="PR00344">
    <property type="entry name" value="BCTRLSENSOR"/>
</dbReference>
<dbReference type="RefSeq" id="WP_256131836.1">
    <property type="nucleotide sequence ID" value="NZ_JANFXK010000007.1"/>
</dbReference>
<dbReference type="PANTHER" id="PTHR43065:SF10">
    <property type="entry name" value="PEROXIDE STRESS-ACTIVATED HISTIDINE KINASE MAK3"/>
    <property type="match status" value="1"/>
</dbReference>
<evidence type="ECO:0000256" key="9">
    <source>
        <dbReference type="SAM" id="Phobius"/>
    </source>
</evidence>
<dbReference type="SMART" id="SM00388">
    <property type="entry name" value="HisKA"/>
    <property type="match status" value="1"/>
</dbReference>
<evidence type="ECO:0000256" key="5">
    <source>
        <dbReference type="ARBA" id="ARBA00022741"/>
    </source>
</evidence>
<evidence type="ECO:0000256" key="1">
    <source>
        <dbReference type="ARBA" id="ARBA00000085"/>
    </source>
</evidence>
<gene>
    <name evidence="11" type="ORF">NE619_07855</name>
</gene>
<sequence length="587" mass="66089">MSKPVLKIIGLITLFSMTVAFVIGSIVLIRSTDYLTAEIKGKIVSTAENYAHNFSASFNHMEGLTDSLAAHVTTSFDRNRFEADPKGYLRQYKKQLSQMVRETLSTTSTAHSLYVTFNPELTSDNDEVWYAVMDGKIKEISADFKNNKRDFQLPYKEDMAYFFEPQNKDTGIWIGPYFDKDIKQEVFSYSRAIYVGDMFVGVAGADISADDTVNIISRMKLYDSGYSILLDENFQVVVHPEADGRSEEDLLSPSLKKKLEKTRDKKSGIIEYTLDGTDKLLGFSRLDNVWTFMVVQPESEAFAPIDSLTGVLITLGVILAIVLIAFLIVFSMPFLKKQHSLEEENREKDIMLIYQSRQAKTGEMMGNITHQWKQPLNTINLILANLLDSYRFGDLDEARLQKSVSKVENIVERMSETITDFSDFLKPSKEKIPFDVRDCVKTALSLMEESINYHRITVSVSYDGDTTTFGYPNELTHVIFNLLNNARDAIVEAVPAQREIAIQVSEDTGFLEITITNTGGQISPENAPRLFEPYFTTKEASGGTGLGLYISRQIIEQRMGGSLQLKNVPHGVCCLIRIPCAGTIKEE</sequence>
<dbReference type="CDD" id="cd12913">
    <property type="entry name" value="PDC1_MCP_like"/>
    <property type="match status" value="1"/>
</dbReference>
<dbReference type="InterPro" id="IPR036097">
    <property type="entry name" value="HisK_dim/P_sf"/>
</dbReference>
<dbReference type="GO" id="GO:0016301">
    <property type="term" value="F:kinase activity"/>
    <property type="evidence" value="ECO:0007669"/>
    <property type="project" value="UniProtKB-KW"/>
</dbReference>
<keyword evidence="4" id="KW-0808">Transferase</keyword>
<feature type="domain" description="Histidine kinase" evidence="10">
    <location>
        <begin position="367"/>
        <end position="582"/>
    </location>
</feature>
<dbReference type="InterPro" id="IPR003661">
    <property type="entry name" value="HisK_dim/P_dom"/>
</dbReference>
<dbReference type="SUPFAM" id="SSF55874">
    <property type="entry name" value="ATPase domain of HSP90 chaperone/DNA topoisomerase II/histidine kinase"/>
    <property type="match status" value="1"/>
</dbReference>
<dbReference type="InterPro" id="IPR003594">
    <property type="entry name" value="HATPase_dom"/>
</dbReference>
<comment type="catalytic activity">
    <reaction evidence="1">
        <text>ATP + protein L-histidine = ADP + protein N-phospho-L-histidine.</text>
        <dbReference type="EC" id="2.7.13.3"/>
    </reaction>
</comment>
<dbReference type="PROSITE" id="PS50109">
    <property type="entry name" value="HIS_KIN"/>
    <property type="match status" value="1"/>
</dbReference>
<keyword evidence="6 11" id="KW-0418">Kinase</keyword>
<dbReference type="SMART" id="SM00387">
    <property type="entry name" value="HATPase_c"/>
    <property type="match status" value="1"/>
</dbReference>
<dbReference type="Pfam" id="PF22673">
    <property type="entry name" value="MCP-like_PDC_1"/>
    <property type="match status" value="1"/>
</dbReference>
<keyword evidence="9" id="KW-0812">Transmembrane</keyword>
<feature type="transmembrane region" description="Helical" evidence="9">
    <location>
        <begin position="9"/>
        <end position="29"/>
    </location>
</feature>
<dbReference type="EC" id="2.7.13.3" evidence="2"/>
<dbReference type="SUPFAM" id="SSF47384">
    <property type="entry name" value="Homodimeric domain of signal transducing histidine kinase"/>
    <property type="match status" value="1"/>
</dbReference>
<comment type="caution">
    <text evidence="11">The sequence shown here is derived from an EMBL/GenBank/DDBJ whole genome shotgun (WGS) entry which is preliminary data.</text>
</comment>
<dbReference type="CDD" id="cd00082">
    <property type="entry name" value="HisKA"/>
    <property type="match status" value="1"/>
</dbReference>
<dbReference type="PANTHER" id="PTHR43065">
    <property type="entry name" value="SENSOR HISTIDINE KINASE"/>
    <property type="match status" value="1"/>
</dbReference>